<dbReference type="Gene3D" id="3.40.50.720">
    <property type="entry name" value="NAD(P)-binding Rossmann-like Domain"/>
    <property type="match status" value="1"/>
</dbReference>
<dbReference type="InterPro" id="IPR036291">
    <property type="entry name" value="NAD(P)-bd_dom_sf"/>
</dbReference>
<comment type="caution">
    <text evidence="1">The sequence shown here is derived from an EMBL/GenBank/DDBJ whole genome shotgun (WGS) entry which is preliminary data.</text>
</comment>
<name>A0ABT7GKZ3_9ACTN</name>
<keyword evidence="2" id="KW-1185">Reference proteome</keyword>
<organism evidence="1 2">
    <name type="scientific">Streptomyces katrae</name>
    <dbReference type="NCBI Taxonomy" id="68223"/>
    <lineage>
        <taxon>Bacteria</taxon>
        <taxon>Bacillati</taxon>
        <taxon>Actinomycetota</taxon>
        <taxon>Actinomycetes</taxon>
        <taxon>Kitasatosporales</taxon>
        <taxon>Streptomycetaceae</taxon>
        <taxon>Streptomyces</taxon>
    </lineage>
</organism>
<protein>
    <submittedName>
        <fullName evidence="1">Epimerase</fullName>
    </submittedName>
</protein>
<dbReference type="Proteomes" id="UP001223390">
    <property type="component" value="Unassembled WGS sequence"/>
</dbReference>
<evidence type="ECO:0000313" key="2">
    <source>
        <dbReference type="Proteomes" id="UP001223390"/>
    </source>
</evidence>
<reference evidence="1 2" key="1">
    <citation type="submission" date="2023-05" db="EMBL/GenBank/DDBJ databases">
        <title>Sequencing and Assembly of Streptomyces sp. NP73.</title>
        <authorList>
            <person name="Konwar A.N."/>
            <person name="Saikia K."/>
            <person name="Thakur D."/>
        </authorList>
    </citation>
    <scope>NUCLEOTIDE SEQUENCE [LARGE SCALE GENOMIC DNA]</scope>
    <source>
        <strain evidence="1 2">NP73</strain>
    </source>
</reference>
<dbReference type="RefSeq" id="WP_285340151.1">
    <property type="nucleotide sequence ID" value="NZ_JASITI010000001.1"/>
</dbReference>
<dbReference type="PANTHER" id="PTHR14097">
    <property type="entry name" value="OXIDOREDUCTASE HTATIP2"/>
    <property type="match status" value="1"/>
</dbReference>
<dbReference type="PANTHER" id="PTHR14097:SF8">
    <property type="entry name" value="NAD(P)-BINDING DOMAIN-CONTAINING PROTEIN"/>
    <property type="match status" value="1"/>
</dbReference>
<accession>A0ABT7GKZ3</accession>
<gene>
    <name evidence="1" type="ORF">QEZ40_000122</name>
</gene>
<sequence>MNVILYGGTGMLGRGVLLECLRDDSVKSVLSIGRTPLGVSHPKLREHIRPDPSDLSDLAGELSGYDACFFCLGISSLGKKEEEYRAVTHDLTLAVARPLAAANPAMTFTYITGEGTDSTEQGGTMWARVKGKTENDLLALPFSAYMFRPSIVQPVSGMPTRTWLYRVGYVVTKPLYPLVGRFAPNQFTTTKALGRAMIAVATPGADPGTRILRSPDINRLAGDQ</sequence>
<proteinExistence type="predicted"/>
<evidence type="ECO:0000313" key="1">
    <source>
        <dbReference type="EMBL" id="MDK9494252.1"/>
    </source>
</evidence>
<dbReference type="SUPFAM" id="SSF51735">
    <property type="entry name" value="NAD(P)-binding Rossmann-fold domains"/>
    <property type="match status" value="1"/>
</dbReference>
<dbReference type="EMBL" id="JASITI010000001">
    <property type="protein sequence ID" value="MDK9494252.1"/>
    <property type="molecule type" value="Genomic_DNA"/>
</dbReference>